<keyword evidence="1" id="KW-0812">Transmembrane</keyword>
<evidence type="ECO:0000313" key="2">
    <source>
        <dbReference type="EMBL" id="BAH71140.1"/>
    </source>
</evidence>
<keyword evidence="1" id="KW-1133">Transmembrane helix</keyword>
<feature type="transmembrane region" description="Helical" evidence="1">
    <location>
        <begin position="26"/>
        <end position="49"/>
    </location>
</feature>
<dbReference type="EMBL" id="AK340554">
    <property type="protein sequence ID" value="BAH71140.1"/>
    <property type="molecule type" value="mRNA"/>
</dbReference>
<evidence type="ECO:0000256" key="1">
    <source>
        <dbReference type="SAM" id="Phobius"/>
    </source>
</evidence>
<name>C4WTC0_ACYPI</name>
<sequence>MLVGFTSLFASFGLKQATLHNAAHKIYLWLLISCVQFGTAVTIEIVVLFKHTIFVRYHIPGFLLCFVIIDAALVYQILVVQSFYTEEKLVEETNYSRLRSDLTSQIEQHDEEEFQNVDL</sequence>
<keyword evidence="1" id="KW-0472">Membrane</keyword>
<protein>
    <submittedName>
        <fullName evidence="2">ACYPI002272 protein</fullName>
    </submittedName>
</protein>
<accession>C4WTC0</accession>
<organism evidence="2">
    <name type="scientific">Acyrthosiphon pisum</name>
    <name type="common">Pea aphid</name>
    <dbReference type="NCBI Taxonomy" id="7029"/>
    <lineage>
        <taxon>Eukaryota</taxon>
        <taxon>Metazoa</taxon>
        <taxon>Ecdysozoa</taxon>
        <taxon>Arthropoda</taxon>
        <taxon>Hexapoda</taxon>
        <taxon>Insecta</taxon>
        <taxon>Pterygota</taxon>
        <taxon>Neoptera</taxon>
        <taxon>Paraneoptera</taxon>
        <taxon>Hemiptera</taxon>
        <taxon>Sternorrhyncha</taxon>
        <taxon>Aphidomorpha</taxon>
        <taxon>Aphidoidea</taxon>
        <taxon>Aphididae</taxon>
        <taxon>Macrosiphini</taxon>
        <taxon>Acyrthosiphon</taxon>
    </lineage>
</organism>
<reference evidence="2" key="1">
    <citation type="submission" date="2009-06" db="EMBL/GenBank/DDBJ databases">
        <title>A full-length cDNA resource of the pea aphid, Acyrthosiphon pisum.</title>
        <authorList>
            <person name="Shigenobu S."/>
            <person name="Nakabachi A."/>
            <person name="Richards S."/>
        </authorList>
    </citation>
    <scope>NUCLEOTIDE SEQUENCE</scope>
    <source>
        <strain evidence="2">LSR1</strain>
        <tissue evidence="2">Whole body</tissue>
    </source>
</reference>
<gene>
    <name evidence="2" type="primary">ACYPI002272</name>
</gene>
<feature type="transmembrane region" description="Helical" evidence="1">
    <location>
        <begin position="61"/>
        <end position="84"/>
    </location>
</feature>
<dbReference type="OrthoDB" id="6610617at2759"/>
<dbReference type="AlphaFoldDB" id="C4WTC0"/>
<proteinExistence type="evidence at transcript level"/>